<dbReference type="Pfam" id="PF13500">
    <property type="entry name" value="AAA_26"/>
    <property type="match status" value="1"/>
</dbReference>
<comment type="catalytic activity">
    <reaction evidence="8">
        <text>(7R,8S)-8-amino-7-(carboxyamino)nonanoate + ATP = (4R,5S)-dethiobiotin + ADP + phosphate + H(+)</text>
        <dbReference type="Rhea" id="RHEA:63684"/>
        <dbReference type="ChEBI" id="CHEBI:15378"/>
        <dbReference type="ChEBI" id="CHEBI:30616"/>
        <dbReference type="ChEBI" id="CHEBI:43474"/>
        <dbReference type="ChEBI" id="CHEBI:149470"/>
        <dbReference type="ChEBI" id="CHEBI:149473"/>
        <dbReference type="ChEBI" id="CHEBI:456216"/>
    </reaction>
</comment>
<dbReference type="CDD" id="cd03109">
    <property type="entry name" value="DTBS"/>
    <property type="match status" value="1"/>
</dbReference>
<evidence type="ECO:0000313" key="11">
    <source>
        <dbReference type="Proteomes" id="UP000189674"/>
    </source>
</evidence>
<feature type="binding site" evidence="9">
    <location>
        <position position="63"/>
    </location>
    <ligand>
        <name>ATP</name>
        <dbReference type="ChEBI" id="CHEBI:30616"/>
    </ligand>
</feature>
<feature type="binding site" evidence="9">
    <location>
        <position position="25"/>
    </location>
    <ligand>
        <name>Mg(2+)</name>
        <dbReference type="ChEBI" id="CHEBI:18420"/>
    </ligand>
</feature>
<keyword evidence="6 9" id="KW-0067">ATP-binding</keyword>
<dbReference type="PANTHER" id="PTHR43210:SF2">
    <property type="entry name" value="ATP-DEPENDENT DETHIOBIOTIN SYNTHETASE BIOD 2"/>
    <property type="match status" value="1"/>
</dbReference>
<dbReference type="PANTHER" id="PTHR43210">
    <property type="entry name" value="DETHIOBIOTIN SYNTHETASE"/>
    <property type="match status" value="1"/>
</dbReference>
<dbReference type="STRING" id="1936003.STSP2_00296"/>
<dbReference type="GO" id="GO:0005829">
    <property type="term" value="C:cytosol"/>
    <property type="evidence" value="ECO:0007669"/>
    <property type="project" value="TreeGrafter"/>
</dbReference>
<organism evidence="10 11">
    <name type="scientific">Anaerohalosphaera lusitana</name>
    <dbReference type="NCBI Taxonomy" id="1936003"/>
    <lineage>
        <taxon>Bacteria</taxon>
        <taxon>Pseudomonadati</taxon>
        <taxon>Planctomycetota</taxon>
        <taxon>Phycisphaerae</taxon>
        <taxon>Sedimentisphaerales</taxon>
        <taxon>Anaerohalosphaeraceae</taxon>
        <taxon>Anaerohalosphaera</taxon>
    </lineage>
</organism>
<dbReference type="PIRSF" id="PIRSF006755">
    <property type="entry name" value="DTB_synth"/>
    <property type="match status" value="1"/>
</dbReference>
<sequence>MAEELRLPSAKGFFVTGTDTGIGKTLVGGGIAKILRDAGKRVGVFKPVATGCQYHDEGLVNEDPEFLRRHSGSEHRLDTICPVGYVLPAAPCVSAEHENRPVDFQAMAKAYEKVVAESDAVIVEGAGGIRVPVDAGVDMLGLAKWFGLPVVIVARPDLGTINHTLLTVDCIRGAGLEVAGVVISGYDAFDSSIAEEQAAVVIEEWGDVPVLSVVPKDEDSDVASGKLGELTVEALGDADWAGMLG</sequence>
<comment type="function">
    <text evidence="9">Catalyzes a mechanistically unusual reaction, the ATP-dependent insertion of CO2 between the N7 and N8 nitrogen atoms of 7,8-diaminopelargonic acid (DAPA, also called 7,8-diammoniononanoate) to form a ureido ring.</text>
</comment>
<dbReference type="EC" id="6.3.3.3" evidence="9"/>
<gene>
    <name evidence="10" type="primary">bioD1</name>
    <name evidence="9" type="synonym">bioD</name>
    <name evidence="10" type="ORF">STSP2_00296</name>
</gene>
<feature type="binding site" evidence="9">
    <location>
        <position position="124"/>
    </location>
    <ligand>
        <name>Mg(2+)</name>
        <dbReference type="ChEBI" id="CHEBI:18420"/>
    </ligand>
</feature>
<keyword evidence="4 9" id="KW-0547">Nucleotide-binding</keyword>
<feature type="binding site" evidence="9">
    <location>
        <position position="50"/>
    </location>
    <ligand>
        <name>substrate</name>
    </ligand>
</feature>
<evidence type="ECO:0000313" key="10">
    <source>
        <dbReference type="EMBL" id="AQT67153.1"/>
    </source>
</evidence>
<evidence type="ECO:0000256" key="7">
    <source>
        <dbReference type="ARBA" id="ARBA00022842"/>
    </source>
</evidence>
<keyword evidence="3 9" id="KW-0479">Metal-binding</keyword>
<dbReference type="Proteomes" id="UP000189674">
    <property type="component" value="Chromosome"/>
</dbReference>
<dbReference type="Gene3D" id="3.40.50.300">
    <property type="entry name" value="P-loop containing nucleotide triphosphate hydrolases"/>
    <property type="match status" value="1"/>
</dbReference>
<evidence type="ECO:0000256" key="4">
    <source>
        <dbReference type="ARBA" id="ARBA00022741"/>
    </source>
</evidence>
<name>A0A1U9NGU3_9BACT</name>
<evidence type="ECO:0000256" key="5">
    <source>
        <dbReference type="ARBA" id="ARBA00022756"/>
    </source>
</evidence>
<comment type="cofactor">
    <cofactor evidence="9">
        <name>Mg(2+)</name>
        <dbReference type="ChEBI" id="CHEBI:18420"/>
    </cofactor>
</comment>
<dbReference type="UniPathway" id="UPA00078">
    <property type="reaction ID" value="UER00161"/>
</dbReference>
<evidence type="ECO:0000256" key="2">
    <source>
        <dbReference type="ARBA" id="ARBA00022598"/>
    </source>
</evidence>
<comment type="caution">
    <text evidence="9">Lacks conserved residue(s) required for the propagation of feature annotation.</text>
</comment>
<keyword evidence="7 9" id="KW-0460">Magnesium</keyword>
<keyword evidence="5 9" id="KW-0093">Biotin biosynthesis</keyword>
<dbReference type="EMBL" id="CP019791">
    <property type="protein sequence ID" value="AQT67153.1"/>
    <property type="molecule type" value="Genomic_DNA"/>
</dbReference>
<dbReference type="InterPro" id="IPR004472">
    <property type="entry name" value="DTB_synth_BioD"/>
</dbReference>
<keyword evidence="1 9" id="KW-0963">Cytoplasm</keyword>
<comment type="subcellular location">
    <subcellularLocation>
        <location evidence="9">Cytoplasm</location>
    </subcellularLocation>
</comment>
<comment type="similarity">
    <text evidence="9">Belongs to the dethiobiotin synthetase family.</text>
</comment>
<feature type="binding site" evidence="9">
    <location>
        <begin position="124"/>
        <end position="127"/>
    </location>
    <ligand>
        <name>ATP</name>
        <dbReference type="ChEBI" id="CHEBI:30616"/>
    </ligand>
</feature>
<dbReference type="SUPFAM" id="SSF52540">
    <property type="entry name" value="P-loop containing nucleoside triphosphate hydrolases"/>
    <property type="match status" value="1"/>
</dbReference>
<dbReference type="RefSeq" id="WP_146659164.1">
    <property type="nucleotide sequence ID" value="NZ_CP019791.1"/>
</dbReference>
<feature type="active site" evidence="9">
    <location>
        <position position="46"/>
    </location>
</feature>
<comment type="catalytic activity">
    <reaction evidence="9">
        <text>(7R,8S)-7,8-diammoniononanoate + CO2 + ATP = (4R,5S)-dethiobiotin + ADP + phosphate + 3 H(+)</text>
        <dbReference type="Rhea" id="RHEA:15805"/>
        <dbReference type="ChEBI" id="CHEBI:15378"/>
        <dbReference type="ChEBI" id="CHEBI:16526"/>
        <dbReference type="ChEBI" id="CHEBI:30616"/>
        <dbReference type="ChEBI" id="CHEBI:43474"/>
        <dbReference type="ChEBI" id="CHEBI:149469"/>
        <dbReference type="ChEBI" id="CHEBI:149473"/>
        <dbReference type="ChEBI" id="CHEBI:456216"/>
        <dbReference type="EC" id="6.3.3.3"/>
    </reaction>
</comment>
<dbReference type="GO" id="GO:0009102">
    <property type="term" value="P:biotin biosynthetic process"/>
    <property type="evidence" value="ECO:0007669"/>
    <property type="project" value="UniProtKB-UniRule"/>
</dbReference>
<dbReference type="GO" id="GO:0005524">
    <property type="term" value="F:ATP binding"/>
    <property type="evidence" value="ECO:0007669"/>
    <property type="project" value="UniProtKB-UniRule"/>
</dbReference>
<comment type="subunit">
    <text evidence="9">Homodimer.</text>
</comment>
<accession>A0A1U9NGU3</accession>
<keyword evidence="11" id="KW-1185">Reference proteome</keyword>
<feature type="binding site" evidence="9">
    <location>
        <position position="63"/>
    </location>
    <ligand>
        <name>Mg(2+)</name>
        <dbReference type="ChEBI" id="CHEBI:18420"/>
    </ligand>
</feature>
<keyword evidence="2 9" id="KW-0436">Ligase</keyword>
<evidence type="ECO:0000256" key="9">
    <source>
        <dbReference type="HAMAP-Rule" id="MF_00336"/>
    </source>
</evidence>
<dbReference type="AlphaFoldDB" id="A0A1U9NGU3"/>
<feature type="binding site" evidence="9">
    <location>
        <begin position="21"/>
        <end position="26"/>
    </location>
    <ligand>
        <name>ATP</name>
        <dbReference type="ChEBI" id="CHEBI:30616"/>
    </ligand>
</feature>
<dbReference type="GO" id="GO:0000287">
    <property type="term" value="F:magnesium ion binding"/>
    <property type="evidence" value="ECO:0007669"/>
    <property type="project" value="UniProtKB-UniRule"/>
</dbReference>
<dbReference type="NCBIfam" id="TIGR00347">
    <property type="entry name" value="bioD"/>
    <property type="match status" value="1"/>
</dbReference>
<evidence type="ECO:0000256" key="3">
    <source>
        <dbReference type="ARBA" id="ARBA00022723"/>
    </source>
</evidence>
<proteinExistence type="inferred from homology"/>
<evidence type="ECO:0000256" key="6">
    <source>
        <dbReference type="ARBA" id="ARBA00022840"/>
    </source>
</evidence>
<evidence type="ECO:0000256" key="1">
    <source>
        <dbReference type="ARBA" id="ARBA00022490"/>
    </source>
</evidence>
<dbReference type="InterPro" id="IPR027417">
    <property type="entry name" value="P-loop_NTPase"/>
</dbReference>
<dbReference type="OrthoDB" id="9802097at2"/>
<reference evidence="11" key="1">
    <citation type="submission" date="2017-02" db="EMBL/GenBank/DDBJ databases">
        <title>Comparative genomics and description of representatives of a novel lineage of planctomycetes thriving in anoxic sediments.</title>
        <authorList>
            <person name="Spring S."/>
            <person name="Bunk B."/>
            <person name="Sproer C."/>
        </authorList>
    </citation>
    <scope>NUCLEOTIDE SEQUENCE [LARGE SCALE GENOMIC DNA]</scope>
    <source>
        <strain evidence="11">ST-NAGAB-D1</strain>
    </source>
</reference>
<dbReference type="KEGG" id="alus:STSP2_00296"/>
<comment type="pathway">
    <text evidence="9">Cofactor biosynthesis; biotin biosynthesis; biotin from 7,8-diaminononanoate: step 1/2.</text>
</comment>
<protein>
    <recommendedName>
        <fullName evidence="9">ATP-dependent dethiobiotin synthetase BioD</fullName>
        <ecNumber evidence="9">6.3.3.3</ecNumber>
    </recommendedName>
    <alternativeName>
        <fullName evidence="9">DTB synthetase</fullName>
        <shortName evidence="9">DTBS</shortName>
    </alternativeName>
    <alternativeName>
        <fullName evidence="9">Dethiobiotin synthase</fullName>
    </alternativeName>
</protein>
<dbReference type="GO" id="GO:0004141">
    <property type="term" value="F:dethiobiotin synthase activity"/>
    <property type="evidence" value="ECO:0007669"/>
    <property type="project" value="UniProtKB-UniRule"/>
</dbReference>
<dbReference type="HAMAP" id="MF_00336">
    <property type="entry name" value="BioD"/>
    <property type="match status" value="1"/>
</dbReference>
<evidence type="ECO:0000256" key="8">
    <source>
        <dbReference type="ARBA" id="ARBA00047386"/>
    </source>
</evidence>